<evidence type="ECO:0000256" key="3">
    <source>
        <dbReference type="ARBA" id="ARBA00023235"/>
    </source>
</evidence>
<dbReference type="InterPro" id="IPR011079">
    <property type="entry name" value="Ala_racemase_C"/>
</dbReference>
<evidence type="ECO:0000259" key="4">
    <source>
        <dbReference type="SMART" id="SM01005"/>
    </source>
</evidence>
<dbReference type="Pfam" id="PF01168">
    <property type="entry name" value="Ala_racemase_N"/>
    <property type="match status" value="1"/>
</dbReference>
<proteinExistence type="predicted"/>
<evidence type="ECO:0000313" key="5">
    <source>
        <dbReference type="EMBL" id="SFV54493.1"/>
    </source>
</evidence>
<protein>
    <submittedName>
        <fullName evidence="5">Alanine racemase</fullName>
        <ecNumber evidence="5">5.1.1.1</ecNumber>
    </submittedName>
</protein>
<dbReference type="EC" id="5.1.1.1" evidence="5"/>
<dbReference type="Pfam" id="PF00842">
    <property type="entry name" value="Ala_racemase_C"/>
    <property type="match status" value="1"/>
</dbReference>
<dbReference type="Gene3D" id="2.40.37.10">
    <property type="entry name" value="Lyase, Ornithine Decarboxylase, Chain A, domain 1"/>
    <property type="match status" value="1"/>
</dbReference>
<dbReference type="GO" id="GO:0006522">
    <property type="term" value="P:alanine metabolic process"/>
    <property type="evidence" value="ECO:0007669"/>
    <property type="project" value="InterPro"/>
</dbReference>
<sequence>MAYIKLNRKNFYHNLSQIALKTGSLEKISIVLKDNAYGHGIVQIAKMASDFGIKNAVVRDEREAKQISDLFDSSLILGGPITPLSNCTYAINTLSDIADVPLDTSIELKVDTGMHRNGIDISQIHEALSLIKERGLNLVGLMTHYRSADTLSSELFWQQKQFEKVKYIVSQAGYRDIKIHSYNSATILRSKSFDEDMVRVGISAYGYSELDDSFDTIPLKPVLSLHAKKISTRVVKKSQRIGYGGDFIASDDMVVSTYDLGYGDGWCRGDSSRPYITPDGLSILGRVSMDMITLQSERDDLCIVSDAKDAAKQLDTISYEITTSLSPSIERIVV</sequence>
<dbReference type="NCBIfam" id="TIGR00492">
    <property type="entry name" value="alr"/>
    <property type="match status" value="1"/>
</dbReference>
<dbReference type="Gene3D" id="3.20.20.10">
    <property type="entry name" value="Alanine racemase"/>
    <property type="match status" value="1"/>
</dbReference>
<evidence type="ECO:0000256" key="1">
    <source>
        <dbReference type="ARBA" id="ARBA00001933"/>
    </source>
</evidence>
<dbReference type="NCBIfam" id="NF000791">
    <property type="entry name" value="PRK00053.2-2"/>
    <property type="match status" value="1"/>
</dbReference>
<name>A0A1W1BLW2_9ZZZZ</name>
<dbReference type="AlphaFoldDB" id="A0A1W1BLW2"/>
<dbReference type="CDD" id="cd00430">
    <property type="entry name" value="PLPDE_III_AR"/>
    <property type="match status" value="1"/>
</dbReference>
<dbReference type="PANTHER" id="PTHR30511:SF0">
    <property type="entry name" value="ALANINE RACEMASE, CATABOLIC-RELATED"/>
    <property type="match status" value="1"/>
</dbReference>
<accession>A0A1W1BLW2</accession>
<dbReference type="PRINTS" id="PR00992">
    <property type="entry name" value="ALARACEMASE"/>
</dbReference>
<dbReference type="GO" id="GO:0008784">
    <property type="term" value="F:alanine racemase activity"/>
    <property type="evidence" value="ECO:0007669"/>
    <property type="project" value="UniProtKB-EC"/>
</dbReference>
<dbReference type="SUPFAM" id="SSF51419">
    <property type="entry name" value="PLP-binding barrel"/>
    <property type="match status" value="1"/>
</dbReference>
<comment type="cofactor">
    <cofactor evidence="1">
        <name>pyridoxal 5'-phosphate</name>
        <dbReference type="ChEBI" id="CHEBI:597326"/>
    </cofactor>
</comment>
<dbReference type="InterPro" id="IPR000821">
    <property type="entry name" value="Ala_racemase"/>
</dbReference>
<organism evidence="5">
    <name type="scientific">hydrothermal vent metagenome</name>
    <dbReference type="NCBI Taxonomy" id="652676"/>
    <lineage>
        <taxon>unclassified sequences</taxon>
        <taxon>metagenomes</taxon>
        <taxon>ecological metagenomes</taxon>
    </lineage>
</organism>
<gene>
    <name evidence="5" type="ORF">MNB_SV-6-1422</name>
</gene>
<dbReference type="InterPro" id="IPR001608">
    <property type="entry name" value="Ala_racemase_N"/>
</dbReference>
<dbReference type="InterPro" id="IPR029066">
    <property type="entry name" value="PLP-binding_barrel"/>
</dbReference>
<dbReference type="EMBL" id="FPHC01000033">
    <property type="protein sequence ID" value="SFV54493.1"/>
    <property type="molecule type" value="Genomic_DNA"/>
</dbReference>
<reference evidence="5" key="1">
    <citation type="submission" date="2016-10" db="EMBL/GenBank/DDBJ databases">
        <authorList>
            <person name="de Groot N.N."/>
        </authorList>
    </citation>
    <scope>NUCLEOTIDE SEQUENCE</scope>
</reference>
<evidence type="ECO:0000256" key="2">
    <source>
        <dbReference type="ARBA" id="ARBA00022898"/>
    </source>
</evidence>
<feature type="domain" description="Alanine racemase C-terminal" evidence="4">
    <location>
        <begin position="222"/>
        <end position="334"/>
    </location>
</feature>
<dbReference type="GO" id="GO:0030170">
    <property type="term" value="F:pyridoxal phosphate binding"/>
    <property type="evidence" value="ECO:0007669"/>
    <property type="project" value="TreeGrafter"/>
</dbReference>
<keyword evidence="2" id="KW-0663">Pyridoxal phosphate</keyword>
<dbReference type="InterPro" id="IPR009006">
    <property type="entry name" value="Ala_racemase/Decarboxylase_C"/>
</dbReference>
<dbReference type="SUPFAM" id="SSF50621">
    <property type="entry name" value="Alanine racemase C-terminal domain-like"/>
    <property type="match status" value="1"/>
</dbReference>
<dbReference type="SMART" id="SM01005">
    <property type="entry name" value="Ala_racemase_C"/>
    <property type="match status" value="1"/>
</dbReference>
<dbReference type="GO" id="GO:0005829">
    <property type="term" value="C:cytosol"/>
    <property type="evidence" value="ECO:0007669"/>
    <property type="project" value="TreeGrafter"/>
</dbReference>
<keyword evidence="3 5" id="KW-0413">Isomerase</keyword>
<dbReference type="PANTHER" id="PTHR30511">
    <property type="entry name" value="ALANINE RACEMASE"/>
    <property type="match status" value="1"/>
</dbReference>